<feature type="chain" id="PRO_5001520424" evidence="1">
    <location>
        <begin position="17"/>
        <end position="211"/>
    </location>
</feature>
<keyword evidence="1" id="KW-0732">Signal</keyword>
<dbReference type="Gene3D" id="2.40.128.20">
    <property type="match status" value="1"/>
</dbReference>
<dbReference type="AlphaFoldDB" id="A0A023G1J5"/>
<dbReference type="EMBL" id="GBBL01000525">
    <property type="protein sequence ID" value="JAC26795.1"/>
    <property type="molecule type" value="mRNA"/>
</dbReference>
<name>A0A023G1J5_AMBPA</name>
<reference evidence="2" key="1">
    <citation type="submission" date="2014-03" db="EMBL/GenBank/DDBJ databases">
        <title>The sialotranscriptome of Amblyomma triste, Amblyomma parvum and Amblyomma cajennense ticks, uncovered by 454-based RNA-seq.</title>
        <authorList>
            <person name="Garcia G.R."/>
            <person name="Gardinassi L.G."/>
            <person name="Ribeiro J.M."/>
            <person name="Anatrielo E."/>
            <person name="Ferreira B.R."/>
            <person name="Moreira H.N."/>
            <person name="Mafra C."/>
            <person name="Olegario M.M."/>
            <person name="Szabo P.J."/>
            <person name="Miranda-Santos I.K."/>
            <person name="Maruyama S.R."/>
        </authorList>
    </citation>
    <scope>NUCLEOTIDE SEQUENCE</scope>
    <source>
        <strain evidence="2">Araguapaz</strain>
        <tissue evidence="2">Salivary glands</tissue>
    </source>
</reference>
<accession>A0A023G1J5</accession>
<dbReference type="InterPro" id="IPR012674">
    <property type="entry name" value="Calycin"/>
</dbReference>
<proteinExistence type="evidence at transcript level"/>
<evidence type="ECO:0000256" key="1">
    <source>
        <dbReference type="SAM" id="SignalP"/>
    </source>
</evidence>
<protein>
    <submittedName>
        <fullName evidence="2">Putative secreted protein 94</fullName>
    </submittedName>
</protein>
<sequence>MFFLTLFIVCFGMCAGKKEALFKAEVLNNEQLFRRSLKMVRGGDNLHLFMFSVQMTKNISKCLVSQFLKRTKDGAIRTLETNNIVESKEMETNSNFPDIKTNVTINVRKDDSSPPYFDVTFQPALPFAAWMERQNVIHAKPEQCLLLGSPSNGKWSRLCTLWGPKKCQNNPKCWLNCQMTFVEKCRTGVPVNLTQCAETNLEKGGSYHGPK</sequence>
<organism evidence="2">
    <name type="scientific">Amblyomma parvum</name>
    <name type="common">South American tick</name>
    <dbReference type="NCBI Taxonomy" id="251391"/>
    <lineage>
        <taxon>Eukaryota</taxon>
        <taxon>Metazoa</taxon>
        <taxon>Ecdysozoa</taxon>
        <taxon>Arthropoda</taxon>
        <taxon>Chelicerata</taxon>
        <taxon>Arachnida</taxon>
        <taxon>Acari</taxon>
        <taxon>Parasitiformes</taxon>
        <taxon>Ixodida</taxon>
        <taxon>Ixodoidea</taxon>
        <taxon>Ixodidae</taxon>
        <taxon>Amblyomminae</taxon>
        <taxon>Amblyomma</taxon>
    </lineage>
</organism>
<evidence type="ECO:0000313" key="2">
    <source>
        <dbReference type="EMBL" id="JAC26795.1"/>
    </source>
</evidence>
<feature type="signal peptide" evidence="1">
    <location>
        <begin position="1"/>
        <end position="16"/>
    </location>
</feature>